<evidence type="ECO:0000259" key="7">
    <source>
        <dbReference type="SMART" id="SM00739"/>
    </source>
</evidence>
<dbReference type="Pfam" id="PF00467">
    <property type="entry name" value="KOW"/>
    <property type="match status" value="1"/>
</dbReference>
<dbReference type="Pfam" id="PF03439">
    <property type="entry name" value="Spt5-NGN"/>
    <property type="match status" value="1"/>
</dbReference>
<dbReference type="InterPro" id="IPR039659">
    <property type="entry name" value="SPT5"/>
</dbReference>
<feature type="domain" description="KOW" evidence="7">
    <location>
        <begin position="97"/>
        <end position="124"/>
    </location>
</feature>
<comment type="function">
    <text evidence="4">Stimulates transcription elongation.</text>
</comment>
<reference evidence="9" key="1">
    <citation type="submission" date="2016-10" db="EMBL/GenBank/DDBJ databases">
        <authorList>
            <person name="Varghese N."/>
            <person name="Submissions S."/>
        </authorList>
    </citation>
    <scope>NUCLEOTIDE SEQUENCE [LARGE SCALE GENOMIC DNA]</scope>
    <source>
        <strain evidence="9">Mob M</strain>
    </source>
</reference>
<evidence type="ECO:0000313" key="8">
    <source>
        <dbReference type="EMBL" id="SFM66360.1"/>
    </source>
</evidence>
<dbReference type="Proteomes" id="UP000198535">
    <property type="component" value="Unassembled WGS sequence"/>
</dbReference>
<accession>A0A1I4SPV9</accession>
<feature type="domain" description="NusG-like N-terminal" evidence="6">
    <location>
        <begin position="8"/>
        <end position="92"/>
    </location>
</feature>
<dbReference type="PANTHER" id="PTHR11125">
    <property type="entry name" value="SUPPRESSOR OF TY 5"/>
    <property type="match status" value="1"/>
</dbReference>
<protein>
    <recommendedName>
        <fullName evidence="4 5">Transcription elongation factor Spt5</fullName>
    </recommendedName>
</protein>
<dbReference type="CDD" id="cd06091">
    <property type="entry name" value="KOW_NusG"/>
    <property type="match status" value="1"/>
</dbReference>
<dbReference type="EMBL" id="FOUJ01000004">
    <property type="protein sequence ID" value="SFM66360.1"/>
    <property type="molecule type" value="Genomic_DNA"/>
</dbReference>
<dbReference type="SMART" id="SM00738">
    <property type="entry name" value="NGN"/>
    <property type="match status" value="1"/>
</dbReference>
<gene>
    <name evidence="4" type="primary">spt5</name>
    <name evidence="8" type="ORF">SAMN04488696_1944</name>
</gene>
<dbReference type="HAMAP" id="MF_00950">
    <property type="entry name" value="Spt5_arch"/>
    <property type="match status" value="1"/>
</dbReference>
<dbReference type="NCBIfam" id="TIGR00405">
    <property type="entry name" value="KOW_elon_Spt5"/>
    <property type="match status" value="1"/>
</dbReference>
<dbReference type="InterPro" id="IPR006645">
    <property type="entry name" value="NGN-like_dom"/>
</dbReference>
<evidence type="ECO:0000256" key="3">
    <source>
        <dbReference type="ARBA" id="ARBA00023163"/>
    </source>
</evidence>
<dbReference type="SMART" id="SM00739">
    <property type="entry name" value="KOW"/>
    <property type="match status" value="1"/>
</dbReference>
<keyword evidence="8" id="KW-0689">Ribosomal protein</keyword>
<keyword evidence="8" id="KW-0687">Ribonucleoprotein</keyword>
<evidence type="ECO:0000256" key="5">
    <source>
        <dbReference type="NCBIfam" id="TIGR00405"/>
    </source>
</evidence>
<dbReference type="GO" id="GO:0005840">
    <property type="term" value="C:ribosome"/>
    <property type="evidence" value="ECO:0007669"/>
    <property type="project" value="UniProtKB-KW"/>
</dbReference>
<name>A0A1I4SPV9_9EURY</name>
<dbReference type="AlphaFoldDB" id="A0A1I4SPV9"/>
<dbReference type="PANTHER" id="PTHR11125:SF7">
    <property type="entry name" value="TRANSCRIPTION ELONGATION FACTOR SPT5"/>
    <property type="match status" value="1"/>
</dbReference>
<evidence type="ECO:0000256" key="1">
    <source>
        <dbReference type="ARBA" id="ARBA00006956"/>
    </source>
</evidence>
<keyword evidence="2 4" id="KW-0805">Transcription regulation</keyword>
<comment type="similarity">
    <text evidence="1">Belongs to the SPT5 family.</text>
</comment>
<dbReference type="GO" id="GO:0006357">
    <property type="term" value="P:regulation of transcription by RNA polymerase II"/>
    <property type="evidence" value="ECO:0007669"/>
    <property type="project" value="InterPro"/>
</dbReference>
<dbReference type="CDD" id="cd09887">
    <property type="entry name" value="NGN_Arch"/>
    <property type="match status" value="1"/>
</dbReference>
<evidence type="ECO:0000256" key="4">
    <source>
        <dbReference type="HAMAP-Rule" id="MF_00950"/>
    </source>
</evidence>
<proteinExistence type="inferred from homology"/>
<dbReference type="InterPro" id="IPR036735">
    <property type="entry name" value="NGN_dom_sf"/>
</dbReference>
<comment type="similarity">
    <text evidence="4">Belongs to the archaeal Spt5 family.</text>
</comment>
<dbReference type="STRING" id="487685.SAMN04488696_1944"/>
<keyword evidence="9" id="KW-1185">Reference proteome</keyword>
<sequence>MGVIMTTESAIFVVKTTANQERSVANMITLSARKEHLDLRAILAPDELKGYVLIEAVSPGDVEQAIQTVPHARALVKGQSSIEEISHFLTPKPTVTGISEGAIIEITSGPFKGEKARVKRVDEGHEEITVELFDAVVPIPITIRGDTVRVLRKDEEGNV</sequence>
<dbReference type="GO" id="GO:0003729">
    <property type="term" value="F:mRNA binding"/>
    <property type="evidence" value="ECO:0007669"/>
    <property type="project" value="TreeGrafter"/>
</dbReference>
<dbReference type="InterPro" id="IPR005824">
    <property type="entry name" value="KOW"/>
</dbReference>
<comment type="subunit">
    <text evidence="4">Heterodimer composed of Spt4 and Spt5. Interacts with RNA polymerase (RNAP).</text>
</comment>
<dbReference type="GO" id="GO:0032784">
    <property type="term" value="P:regulation of DNA-templated transcription elongation"/>
    <property type="evidence" value="ECO:0007669"/>
    <property type="project" value="InterPro"/>
</dbReference>
<organism evidence="8 9">
    <name type="scientific">Methanolobus profundi</name>
    <dbReference type="NCBI Taxonomy" id="487685"/>
    <lineage>
        <taxon>Archaea</taxon>
        <taxon>Methanobacteriati</taxon>
        <taxon>Methanobacteriota</taxon>
        <taxon>Stenosarchaea group</taxon>
        <taxon>Methanomicrobia</taxon>
        <taxon>Methanosarcinales</taxon>
        <taxon>Methanosarcinaceae</taxon>
        <taxon>Methanolobus</taxon>
    </lineage>
</organism>
<dbReference type="GO" id="GO:0006368">
    <property type="term" value="P:transcription elongation by RNA polymerase II"/>
    <property type="evidence" value="ECO:0007669"/>
    <property type="project" value="TreeGrafter"/>
</dbReference>
<dbReference type="InterPro" id="IPR005100">
    <property type="entry name" value="NGN-domain"/>
</dbReference>
<dbReference type="Gene3D" id="3.30.70.940">
    <property type="entry name" value="NusG, N-terminal domain"/>
    <property type="match status" value="1"/>
</dbReference>
<dbReference type="InterPro" id="IPR014722">
    <property type="entry name" value="Rib_uL2_dom2"/>
</dbReference>
<dbReference type="InterPro" id="IPR008991">
    <property type="entry name" value="Translation_prot_SH3-like_sf"/>
</dbReference>
<dbReference type="SUPFAM" id="SSF50104">
    <property type="entry name" value="Translation proteins SH3-like domain"/>
    <property type="match status" value="1"/>
</dbReference>
<evidence type="ECO:0000256" key="2">
    <source>
        <dbReference type="ARBA" id="ARBA00023015"/>
    </source>
</evidence>
<dbReference type="Gene3D" id="2.30.30.30">
    <property type="match status" value="1"/>
</dbReference>
<evidence type="ECO:0000313" key="9">
    <source>
        <dbReference type="Proteomes" id="UP000198535"/>
    </source>
</evidence>
<evidence type="ECO:0000259" key="6">
    <source>
        <dbReference type="SMART" id="SM00738"/>
    </source>
</evidence>
<dbReference type="InterPro" id="IPR011590">
    <property type="entry name" value="Spt5_arc"/>
</dbReference>
<dbReference type="GO" id="GO:0003746">
    <property type="term" value="F:translation elongation factor activity"/>
    <property type="evidence" value="ECO:0007669"/>
    <property type="project" value="InterPro"/>
</dbReference>
<keyword evidence="3 4" id="KW-0804">Transcription</keyword>